<evidence type="ECO:0000256" key="1">
    <source>
        <dbReference type="SAM" id="MobiDB-lite"/>
    </source>
</evidence>
<accession>A0AAV7RBZ7</accession>
<organism evidence="2 3">
    <name type="scientific">Pleurodeles waltl</name>
    <name type="common">Iberian ribbed newt</name>
    <dbReference type="NCBI Taxonomy" id="8319"/>
    <lineage>
        <taxon>Eukaryota</taxon>
        <taxon>Metazoa</taxon>
        <taxon>Chordata</taxon>
        <taxon>Craniata</taxon>
        <taxon>Vertebrata</taxon>
        <taxon>Euteleostomi</taxon>
        <taxon>Amphibia</taxon>
        <taxon>Batrachia</taxon>
        <taxon>Caudata</taxon>
        <taxon>Salamandroidea</taxon>
        <taxon>Salamandridae</taxon>
        <taxon>Pleurodelinae</taxon>
        <taxon>Pleurodeles</taxon>
    </lineage>
</organism>
<feature type="region of interest" description="Disordered" evidence="1">
    <location>
        <begin position="104"/>
        <end position="142"/>
    </location>
</feature>
<dbReference type="AlphaFoldDB" id="A0AAV7RBZ7"/>
<dbReference type="Proteomes" id="UP001066276">
    <property type="component" value="Chromosome 5"/>
</dbReference>
<gene>
    <name evidence="2" type="ORF">NDU88_002475</name>
</gene>
<sequence length="162" mass="17539">MPCPPSGLPLAGCLRLRLLPFAPPPPVVEKRDADGDCASWGAKGAPDRNGVETATEEEIYGASSLLFETLQQAWEWATEQRVLPPRSGVVADCTNRAVVWSPRTDVEARDWRQSSKRRRTRRGGGGTASARPAPGPDLIQADARNFSLSDTLAIFDSLECPP</sequence>
<dbReference type="EMBL" id="JANPWB010000009">
    <property type="protein sequence ID" value="KAJ1149670.1"/>
    <property type="molecule type" value="Genomic_DNA"/>
</dbReference>
<protein>
    <submittedName>
        <fullName evidence="2">Uncharacterized protein</fullName>
    </submittedName>
</protein>
<feature type="compositionally biased region" description="Basic and acidic residues" evidence="1">
    <location>
        <begin position="104"/>
        <end position="113"/>
    </location>
</feature>
<evidence type="ECO:0000313" key="2">
    <source>
        <dbReference type="EMBL" id="KAJ1149670.1"/>
    </source>
</evidence>
<reference evidence="2" key="1">
    <citation type="journal article" date="2022" name="bioRxiv">
        <title>Sequencing and chromosome-scale assembly of the giantPleurodeles waltlgenome.</title>
        <authorList>
            <person name="Brown T."/>
            <person name="Elewa A."/>
            <person name="Iarovenko S."/>
            <person name="Subramanian E."/>
            <person name="Araus A.J."/>
            <person name="Petzold A."/>
            <person name="Susuki M."/>
            <person name="Suzuki K.-i.T."/>
            <person name="Hayashi T."/>
            <person name="Toyoda A."/>
            <person name="Oliveira C."/>
            <person name="Osipova E."/>
            <person name="Leigh N.D."/>
            <person name="Simon A."/>
            <person name="Yun M.H."/>
        </authorList>
    </citation>
    <scope>NUCLEOTIDE SEQUENCE</scope>
    <source>
        <strain evidence="2">20211129_DDA</strain>
        <tissue evidence="2">Liver</tissue>
    </source>
</reference>
<evidence type="ECO:0000313" key="3">
    <source>
        <dbReference type="Proteomes" id="UP001066276"/>
    </source>
</evidence>
<comment type="caution">
    <text evidence="2">The sequence shown here is derived from an EMBL/GenBank/DDBJ whole genome shotgun (WGS) entry which is preliminary data.</text>
</comment>
<name>A0AAV7RBZ7_PLEWA</name>
<proteinExistence type="predicted"/>
<keyword evidence="3" id="KW-1185">Reference proteome</keyword>